<dbReference type="InterPro" id="IPR001876">
    <property type="entry name" value="Znf_RanBP2"/>
</dbReference>
<evidence type="ECO:0000313" key="6">
    <source>
        <dbReference type="EMBL" id="CAK0842173.1"/>
    </source>
</evidence>
<feature type="compositionally biased region" description="Basic and acidic residues" evidence="4">
    <location>
        <begin position="1119"/>
        <end position="1139"/>
    </location>
</feature>
<feature type="non-terminal residue" evidence="6">
    <location>
        <position position="1229"/>
    </location>
</feature>
<evidence type="ECO:0000256" key="1">
    <source>
        <dbReference type="ARBA" id="ARBA00022723"/>
    </source>
</evidence>
<dbReference type="PROSITE" id="PS01358">
    <property type="entry name" value="ZF_RANBP2_1"/>
    <property type="match status" value="1"/>
</dbReference>
<proteinExistence type="predicted"/>
<dbReference type="Proteomes" id="UP001189429">
    <property type="component" value="Unassembled WGS sequence"/>
</dbReference>
<sequence>MVAHGQPAGGRSWAGVVAGGKAKGSWSYWVCSSGQCREWNWCSHWKCRSCGRVAPPRVKAAQPPAAADGQEQPVDAEGFVVQPRGRKARRQAKRTAARAASAGAASLAGVSEASSVQPSAAERHRQEVKRIEDFLAAPGESIDEACLQSLRSALDRERRPPLPKALHGAGNALAKLARQGRAKEQALLKAEGAHAAAIGEREEAIAREAACAEAVEECRAALEAHREEQRAAEARQAKEVGAAFVGTDLLGMVFGLIQQVEALPQGFAAGNGEAAFAEAAMQIAAVRRHAPPEARGRSSWADTPLDVSDEDLDGDEEERVRASSEPPLQDAAERGKAARRGEAHGAWPSAQPLARDLANAGAALLDDQPLATAADERVAESLDGRSQAKVPSDQRTRSTAEEACIGKAYLGPQPAPESGPRDSDGRGCERADWIHHCFAGFAMAAPPVEEASLFLGICKFVGHVRHDVLCLSALRFGFNLKLLRGLPAIFLAPRIALAGGMASAPSGASGAVLAGCACATAAAKLPLLGGLLAAGDQRPLATLRNLEGDVSLQAVGSARLVVDQLVGASGEMLRHLRDHHLPLNEGKSVFLASSAQVADGLAASWAALGFEVKRGPQARNMGTDAYVTSRGVHEGGARAVGGRSRARRLRTLGSAGASVVPLHRAGPTAAMFLLRVGWRLSAGRILHTDEGHALDMLILGPRELGLLAAAGARRASDRAEMTRLRHGAAPAMPLFWDALGQVIGPRGKSSGREKAAWRSDAVAVMWVNRPADGLLGGRLYLDGSALDPEFGCIRRAGWSIVQCDEFGNLQAAVYGTVRLDLRPSQTAKDGEHFAVWLLSRYPGPSFIGINSDCAATVSCLQPGRRYASAANKPNAHLWSVVYASLDVDSLFVNKVEAHCAEIVFRGGRISEGQWLGSAYADRLAKAGAALHRASAAARREFFGTKEVVRGLSRRIAQVSIVWQGRASKGCESLPVCDERRTAVTFAVPLKERAGGLRAAPVCESDAAPAAVEARGGLAGSRPAAAGAWASAARDGGVALGALAFAVAGRALAFARCGEDGDEQVIIACTRCGAYARLGGRPGPQPKLRERCPGATGLPRSLRGQKSPWERGLHPGGTPHARDTRRKGAEAPRLRKEAEVPQGARERFLKWLGVQPGAPAGVASSASAADAAVSGAGCATSSSAAVPAAAGGSAAGEGSRKAWLDAHGLDEESLLSWSQEAEEARLERQS</sequence>
<protein>
    <recommendedName>
        <fullName evidence="5">RanBP2-type domain-containing protein</fullName>
    </recommendedName>
</protein>
<evidence type="ECO:0000259" key="5">
    <source>
        <dbReference type="PROSITE" id="PS01358"/>
    </source>
</evidence>
<organism evidence="6 7">
    <name type="scientific">Prorocentrum cordatum</name>
    <dbReference type="NCBI Taxonomy" id="2364126"/>
    <lineage>
        <taxon>Eukaryota</taxon>
        <taxon>Sar</taxon>
        <taxon>Alveolata</taxon>
        <taxon>Dinophyceae</taxon>
        <taxon>Prorocentrales</taxon>
        <taxon>Prorocentraceae</taxon>
        <taxon>Prorocentrum</taxon>
    </lineage>
</organism>
<feature type="compositionally biased region" description="Acidic residues" evidence="4">
    <location>
        <begin position="307"/>
        <end position="317"/>
    </location>
</feature>
<reference evidence="6" key="1">
    <citation type="submission" date="2023-10" db="EMBL/GenBank/DDBJ databases">
        <authorList>
            <person name="Chen Y."/>
            <person name="Shah S."/>
            <person name="Dougan E. K."/>
            <person name="Thang M."/>
            <person name="Chan C."/>
        </authorList>
    </citation>
    <scope>NUCLEOTIDE SEQUENCE [LARGE SCALE GENOMIC DNA]</scope>
</reference>
<evidence type="ECO:0000256" key="4">
    <source>
        <dbReference type="SAM" id="MobiDB-lite"/>
    </source>
</evidence>
<dbReference type="EMBL" id="CAUYUJ010014510">
    <property type="protein sequence ID" value="CAK0842173.1"/>
    <property type="molecule type" value="Genomic_DNA"/>
</dbReference>
<feature type="region of interest" description="Disordered" evidence="4">
    <location>
        <begin position="376"/>
        <end position="426"/>
    </location>
</feature>
<gene>
    <name evidence="6" type="ORF">PCOR1329_LOCUS37167</name>
</gene>
<keyword evidence="3" id="KW-0862">Zinc</keyword>
<feature type="compositionally biased region" description="Basic and acidic residues" evidence="4">
    <location>
        <begin position="331"/>
        <end position="343"/>
    </location>
</feature>
<keyword evidence="7" id="KW-1185">Reference proteome</keyword>
<feature type="region of interest" description="Disordered" evidence="4">
    <location>
        <begin position="103"/>
        <end position="122"/>
    </location>
</feature>
<name>A0ABN9TAE0_9DINO</name>
<evidence type="ECO:0000256" key="2">
    <source>
        <dbReference type="ARBA" id="ARBA00022771"/>
    </source>
</evidence>
<feature type="region of interest" description="Disordered" evidence="4">
    <location>
        <begin position="290"/>
        <end position="348"/>
    </location>
</feature>
<keyword evidence="2" id="KW-0863">Zinc-finger</keyword>
<accession>A0ABN9TAE0</accession>
<feature type="region of interest" description="Disordered" evidence="4">
    <location>
        <begin position="1079"/>
        <end position="1139"/>
    </location>
</feature>
<comment type="caution">
    <text evidence="6">The sequence shown here is derived from an EMBL/GenBank/DDBJ whole genome shotgun (WGS) entry which is preliminary data.</text>
</comment>
<feature type="domain" description="RanBP2-type" evidence="5">
    <location>
        <begin position="29"/>
        <end position="50"/>
    </location>
</feature>
<evidence type="ECO:0000256" key="3">
    <source>
        <dbReference type="ARBA" id="ARBA00022833"/>
    </source>
</evidence>
<evidence type="ECO:0000313" key="7">
    <source>
        <dbReference type="Proteomes" id="UP001189429"/>
    </source>
</evidence>
<feature type="compositionally biased region" description="Low complexity" evidence="4">
    <location>
        <begin position="103"/>
        <end position="115"/>
    </location>
</feature>
<keyword evidence="1" id="KW-0479">Metal-binding</keyword>